<accession>A0AAV2VQR9</accession>
<feature type="coiled-coil region" evidence="1">
    <location>
        <begin position="306"/>
        <end position="333"/>
    </location>
</feature>
<dbReference type="Proteomes" id="UP000018211">
    <property type="component" value="Unassembled WGS sequence"/>
</dbReference>
<comment type="caution">
    <text evidence="2">The sequence shown here is derived from an EMBL/GenBank/DDBJ whole genome shotgun (WGS) entry which is preliminary data.</text>
</comment>
<evidence type="ECO:0000256" key="1">
    <source>
        <dbReference type="SAM" id="Coils"/>
    </source>
</evidence>
<dbReference type="RefSeq" id="WP_022611819.1">
    <property type="nucleotide sequence ID" value="NZ_LK391965.1"/>
</dbReference>
<protein>
    <submittedName>
        <fullName evidence="2">Uncharacterized protein</fullName>
    </submittedName>
</protein>
<evidence type="ECO:0000313" key="3">
    <source>
        <dbReference type="Proteomes" id="UP000018211"/>
    </source>
</evidence>
<proteinExistence type="predicted"/>
<organism evidence="2 3">
    <name type="scientific">Vibrio nigripulchritudo SOn1</name>
    <dbReference type="NCBI Taxonomy" id="1238450"/>
    <lineage>
        <taxon>Bacteria</taxon>
        <taxon>Pseudomonadati</taxon>
        <taxon>Pseudomonadota</taxon>
        <taxon>Gammaproteobacteria</taxon>
        <taxon>Vibrionales</taxon>
        <taxon>Vibrionaceae</taxon>
        <taxon>Vibrio</taxon>
    </lineage>
</organism>
<feature type="coiled-coil region" evidence="1">
    <location>
        <begin position="388"/>
        <end position="424"/>
    </location>
</feature>
<dbReference type="AlphaFoldDB" id="A0AAV2VQR9"/>
<keyword evidence="1" id="KW-0175">Coiled coil</keyword>
<sequence length="673" mass="78728">MDTDCRHSIWELELADKSAILASHLIELMGAGDDDIAQVSLKRCIAKGDVDGRAYVRCSECGCPLVYVAKNAVQPAYFRHQVSRTDNLDRVKKCSFYTKSHQFFGSASIYHGEGKWHMEHKYWLASLLRASPQIADNSVLVEKYLFDKDPDKNTRRRPDIYFETVYGDCFAIELTRWWMDPRIVVERERFFRRQGINLLWLFSPTCAEHNEATYNLVLYSGERKPSTKPEFTDVDIGGHFNVFVLTDDAKHRSNKEKKLWFDVQYPVFSSLPDIQYLSKSIQSKTISLSELNLDPEHRLPFAVPTSDNYRDALEEYRRKVEKDTQDERNLLAKKIRSARTFHCQLKQDIGGLLYHDVQQNIMKLQKLMRSVSSCTFSRYLQKRTNCLIDELHAHKRKLDEEAQKKRVQLQLKQIEARLIESQRRVHGIYRVDPAKELRELEKIQVELLQIQSTTSDDKTEQLLTALNTYIQNFSSIPNEPVSLDLPGTKEKLAECYEFLNELNGIGVTELPTGHNDIKLTRLQRKCEELGRYDLSLQLSKALSNAERQFKIRYTEENFPALSKGWEPCGHYRHELHKAKLIINTEYRRGHKNFAKHEALRRLMYQILWDFRESIQKIIEQQHGLILKHFSGSIDKAELKKLINCAGYIEKYLNIPLDDEHKRLVNETFTIEPY</sequence>
<dbReference type="EMBL" id="CAOF01000100">
    <property type="protein sequence ID" value="CCO46778.1"/>
    <property type="molecule type" value="Genomic_DNA"/>
</dbReference>
<reference evidence="2 3" key="1">
    <citation type="journal article" date="2013" name="ISME J.">
        <title>Comparative genomics of pathogenic lineages of Vibrio nigripulchritudo identifies virulence-associated traits.</title>
        <authorList>
            <person name="Goudenege D."/>
            <person name="Labreuche Y."/>
            <person name="Krin E."/>
            <person name="Ansquer D."/>
            <person name="Mangenot S."/>
            <person name="Calteau A."/>
            <person name="Medigue C."/>
            <person name="Mazel D."/>
            <person name="Polz M.F."/>
            <person name="Le Roux F."/>
        </authorList>
    </citation>
    <scope>NUCLEOTIDE SEQUENCE [LARGE SCALE GENOMIC DNA]</scope>
    <source>
        <strain evidence="2 3">SOn1</strain>
    </source>
</reference>
<gene>
    <name evidence="2" type="ORF">VIBNISOn1_1890026</name>
</gene>
<evidence type="ECO:0000313" key="2">
    <source>
        <dbReference type="EMBL" id="CCO46778.1"/>
    </source>
</evidence>
<name>A0AAV2VQR9_9VIBR</name>